<evidence type="ECO:0000313" key="3">
    <source>
        <dbReference type="Proteomes" id="UP000011083"/>
    </source>
</evidence>
<proteinExistence type="predicted"/>
<dbReference type="GeneID" id="14918284"/>
<dbReference type="KEGG" id="acan:ACA1_063370"/>
<dbReference type="AlphaFoldDB" id="L8GYG9"/>
<protein>
    <submittedName>
        <fullName evidence="2">Uncharacterized protein</fullName>
    </submittedName>
</protein>
<organism evidence="2 3">
    <name type="scientific">Acanthamoeba castellanii (strain ATCC 30010 / Neff)</name>
    <dbReference type="NCBI Taxonomy" id="1257118"/>
    <lineage>
        <taxon>Eukaryota</taxon>
        <taxon>Amoebozoa</taxon>
        <taxon>Discosea</taxon>
        <taxon>Longamoebia</taxon>
        <taxon>Centramoebida</taxon>
        <taxon>Acanthamoebidae</taxon>
        <taxon>Acanthamoeba</taxon>
    </lineage>
</organism>
<accession>L8GYG9</accession>
<dbReference type="RefSeq" id="XP_004339586.1">
    <property type="nucleotide sequence ID" value="XM_004339538.1"/>
</dbReference>
<reference evidence="2 3" key="1">
    <citation type="journal article" date="2013" name="Genome Biol.">
        <title>Genome of Acanthamoeba castellanii highlights extensive lateral gene transfer and early evolution of tyrosine kinase signaling.</title>
        <authorList>
            <person name="Clarke M."/>
            <person name="Lohan A.J."/>
            <person name="Liu B."/>
            <person name="Lagkouvardos I."/>
            <person name="Roy S."/>
            <person name="Zafar N."/>
            <person name="Bertelli C."/>
            <person name="Schilde C."/>
            <person name="Kianianmomeni A."/>
            <person name="Burglin T.R."/>
            <person name="Frech C."/>
            <person name="Turcotte B."/>
            <person name="Kopec K.O."/>
            <person name="Synnott J.M."/>
            <person name="Choo C."/>
            <person name="Paponov I."/>
            <person name="Finkler A."/>
            <person name="Soon Heng Tan C."/>
            <person name="Hutchins A.P."/>
            <person name="Weinmeier T."/>
            <person name="Rattei T."/>
            <person name="Chu J.S."/>
            <person name="Gimenez G."/>
            <person name="Irimia M."/>
            <person name="Rigden D.J."/>
            <person name="Fitzpatrick D.A."/>
            <person name="Lorenzo-Morales J."/>
            <person name="Bateman A."/>
            <person name="Chiu C.H."/>
            <person name="Tang P."/>
            <person name="Hegemann P."/>
            <person name="Fromm H."/>
            <person name="Raoult D."/>
            <person name="Greub G."/>
            <person name="Miranda-Saavedra D."/>
            <person name="Chen N."/>
            <person name="Nash P."/>
            <person name="Ginger M.L."/>
            <person name="Horn M."/>
            <person name="Schaap P."/>
            <person name="Caler L."/>
            <person name="Loftus B."/>
        </authorList>
    </citation>
    <scope>NUCLEOTIDE SEQUENCE [LARGE SCALE GENOMIC DNA]</scope>
    <source>
        <strain evidence="2 3">Neff</strain>
    </source>
</reference>
<evidence type="ECO:0000256" key="1">
    <source>
        <dbReference type="SAM" id="MobiDB-lite"/>
    </source>
</evidence>
<sequence>MWVEGLVACVDERGFRPTPKAAAPFQKETRHCGPLGGEGFKVDDERRTASGWLTEQGKDAGPLGGGITALSGSSREAAYRLQHLHFLSGASFFSLNEQDKVSKVGHRKGKEGRKTQVLFISEEKGSATRSGLLGLETCTEGTPSESRQGPHGGEAAVWRVT</sequence>
<name>L8GYG9_ACACF</name>
<dbReference type="Proteomes" id="UP000011083">
    <property type="component" value="Unassembled WGS sequence"/>
</dbReference>
<evidence type="ECO:0000313" key="2">
    <source>
        <dbReference type="EMBL" id="ELR17573.1"/>
    </source>
</evidence>
<keyword evidence="3" id="KW-1185">Reference proteome</keyword>
<feature type="region of interest" description="Disordered" evidence="1">
    <location>
        <begin position="138"/>
        <end position="161"/>
    </location>
</feature>
<dbReference type="VEuPathDB" id="AmoebaDB:ACA1_063370"/>
<dbReference type="EMBL" id="KB007974">
    <property type="protein sequence ID" value="ELR17573.1"/>
    <property type="molecule type" value="Genomic_DNA"/>
</dbReference>
<gene>
    <name evidence="2" type="ORF">ACA1_063370</name>
</gene>